<evidence type="ECO:0000256" key="6">
    <source>
        <dbReference type="ARBA" id="ARBA00022723"/>
    </source>
</evidence>
<dbReference type="EMBL" id="RWGY01000004">
    <property type="protein sequence ID" value="TVU46978.1"/>
    <property type="molecule type" value="Genomic_DNA"/>
</dbReference>
<keyword evidence="6" id="KW-0479">Metal-binding</keyword>
<keyword evidence="5" id="KW-0812">Transmembrane</keyword>
<protein>
    <recommendedName>
        <fullName evidence="3">RING-type E3 ubiquitin transferase</fullName>
        <ecNumber evidence="3">2.3.2.27</ecNumber>
    </recommendedName>
</protein>
<name>A0A5J9WFL6_9POAL</name>
<keyword evidence="7" id="KW-0863">Zinc-finger</keyword>
<dbReference type="OrthoDB" id="695618at2759"/>
<dbReference type="PANTHER" id="PTHR47568:SF2">
    <property type="entry name" value="E3 UBIQUITIN-PROTEIN LIGASE SP1-RELATED"/>
    <property type="match status" value="1"/>
</dbReference>
<dbReference type="InterPro" id="IPR044231">
    <property type="entry name" value="SP1/SPL1"/>
</dbReference>
<accession>A0A5J9WFL6</accession>
<keyword evidence="9" id="KW-0862">Zinc</keyword>
<dbReference type="EC" id="2.3.2.27" evidence="3"/>
<keyword evidence="4" id="KW-0808">Transferase</keyword>
<keyword evidence="11" id="KW-0472">Membrane</keyword>
<evidence type="ECO:0000256" key="5">
    <source>
        <dbReference type="ARBA" id="ARBA00022692"/>
    </source>
</evidence>
<dbReference type="GO" id="GO:0016567">
    <property type="term" value="P:protein ubiquitination"/>
    <property type="evidence" value="ECO:0007669"/>
    <property type="project" value="InterPro"/>
</dbReference>
<dbReference type="GO" id="GO:0061630">
    <property type="term" value="F:ubiquitin protein ligase activity"/>
    <property type="evidence" value="ECO:0007669"/>
    <property type="project" value="UniProtKB-EC"/>
</dbReference>
<dbReference type="GO" id="GO:0008270">
    <property type="term" value="F:zinc ion binding"/>
    <property type="evidence" value="ECO:0007669"/>
    <property type="project" value="UniProtKB-KW"/>
</dbReference>
<comment type="caution">
    <text evidence="13">The sequence shown here is derived from an EMBL/GenBank/DDBJ whole genome shotgun (WGS) entry which is preliminary data.</text>
</comment>
<comment type="catalytic activity">
    <reaction evidence="1">
        <text>S-ubiquitinyl-[E2 ubiquitin-conjugating enzyme]-L-cysteine + [acceptor protein]-L-lysine = [E2 ubiquitin-conjugating enzyme]-L-cysteine + N(6)-ubiquitinyl-[acceptor protein]-L-lysine.</text>
        <dbReference type="EC" id="2.3.2.27"/>
    </reaction>
</comment>
<evidence type="ECO:0000256" key="10">
    <source>
        <dbReference type="ARBA" id="ARBA00022989"/>
    </source>
</evidence>
<keyword evidence="8" id="KW-0833">Ubl conjugation pathway</keyword>
<dbReference type="InterPro" id="IPR022170">
    <property type="entry name" value="MUL1-like"/>
</dbReference>
<evidence type="ECO:0000313" key="14">
    <source>
        <dbReference type="Proteomes" id="UP000324897"/>
    </source>
</evidence>
<dbReference type="AlphaFoldDB" id="A0A5J9WFL6"/>
<reference evidence="13 14" key="1">
    <citation type="journal article" date="2019" name="Sci. Rep.">
        <title>A high-quality genome of Eragrostis curvula grass provides insights into Poaceae evolution and supports new strategies to enhance forage quality.</title>
        <authorList>
            <person name="Carballo J."/>
            <person name="Santos B.A.C.M."/>
            <person name="Zappacosta D."/>
            <person name="Garbus I."/>
            <person name="Selva J.P."/>
            <person name="Gallo C.A."/>
            <person name="Diaz A."/>
            <person name="Albertini E."/>
            <person name="Caccamo M."/>
            <person name="Echenique V."/>
        </authorList>
    </citation>
    <scope>NUCLEOTIDE SEQUENCE [LARGE SCALE GENOMIC DNA]</scope>
    <source>
        <strain evidence="14">cv. Victoria</strain>
        <tissue evidence="13">Leaf</tissue>
    </source>
</reference>
<feature type="domain" description="E3 Ubiquitin ligase MUL1-like" evidence="12">
    <location>
        <begin position="3"/>
        <end position="70"/>
    </location>
</feature>
<proteinExistence type="predicted"/>
<evidence type="ECO:0000256" key="7">
    <source>
        <dbReference type="ARBA" id="ARBA00022771"/>
    </source>
</evidence>
<keyword evidence="14" id="KW-1185">Reference proteome</keyword>
<evidence type="ECO:0000256" key="1">
    <source>
        <dbReference type="ARBA" id="ARBA00000900"/>
    </source>
</evidence>
<sequence length="86" mass="9887">LQILGLQRTEWILPIGRKLTVVGEAHKDDSGKITIRRPENGGPFHVSTSSVDTIVSDLGIRTRYRDALDFFFISLLLEYWKNVFIR</sequence>
<organism evidence="13 14">
    <name type="scientific">Eragrostis curvula</name>
    <name type="common">weeping love grass</name>
    <dbReference type="NCBI Taxonomy" id="38414"/>
    <lineage>
        <taxon>Eukaryota</taxon>
        <taxon>Viridiplantae</taxon>
        <taxon>Streptophyta</taxon>
        <taxon>Embryophyta</taxon>
        <taxon>Tracheophyta</taxon>
        <taxon>Spermatophyta</taxon>
        <taxon>Magnoliopsida</taxon>
        <taxon>Liliopsida</taxon>
        <taxon>Poales</taxon>
        <taxon>Poaceae</taxon>
        <taxon>PACMAD clade</taxon>
        <taxon>Chloridoideae</taxon>
        <taxon>Eragrostideae</taxon>
        <taxon>Eragrostidinae</taxon>
        <taxon>Eragrostis</taxon>
    </lineage>
</organism>
<evidence type="ECO:0000256" key="4">
    <source>
        <dbReference type="ARBA" id="ARBA00022679"/>
    </source>
</evidence>
<evidence type="ECO:0000256" key="8">
    <source>
        <dbReference type="ARBA" id="ARBA00022786"/>
    </source>
</evidence>
<evidence type="ECO:0000313" key="13">
    <source>
        <dbReference type="EMBL" id="TVU46978.1"/>
    </source>
</evidence>
<dbReference type="Pfam" id="PF12483">
    <property type="entry name" value="GIDE"/>
    <property type="match status" value="1"/>
</dbReference>
<comment type="subcellular location">
    <subcellularLocation>
        <location evidence="2">Membrane</location>
        <topology evidence="2">Multi-pass membrane protein</topology>
    </subcellularLocation>
</comment>
<evidence type="ECO:0000256" key="3">
    <source>
        <dbReference type="ARBA" id="ARBA00012483"/>
    </source>
</evidence>
<evidence type="ECO:0000256" key="11">
    <source>
        <dbReference type="ARBA" id="ARBA00023136"/>
    </source>
</evidence>
<dbReference type="PANTHER" id="PTHR47568">
    <property type="match status" value="1"/>
</dbReference>
<feature type="non-terminal residue" evidence="13">
    <location>
        <position position="1"/>
    </location>
</feature>
<gene>
    <name evidence="13" type="ORF">EJB05_06552</name>
</gene>
<evidence type="ECO:0000256" key="9">
    <source>
        <dbReference type="ARBA" id="ARBA00022833"/>
    </source>
</evidence>
<dbReference type="GO" id="GO:0016020">
    <property type="term" value="C:membrane"/>
    <property type="evidence" value="ECO:0007669"/>
    <property type="project" value="UniProtKB-SubCell"/>
</dbReference>
<evidence type="ECO:0000256" key="2">
    <source>
        <dbReference type="ARBA" id="ARBA00004141"/>
    </source>
</evidence>
<dbReference type="Proteomes" id="UP000324897">
    <property type="component" value="Chromosome 5"/>
</dbReference>
<evidence type="ECO:0000259" key="12">
    <source>
        <dbReference type="Pfam" id="PF12483"/>
    </source>
</evidence>
<keyword evidence="10" id="KW-1133">Transmembrane helix</keyword>